<evidence type="ECO:0000256" key="4">
    <source>
        <dbReference type="SAM" id="MobiDB-lite"/>
    </source>
</evidence>
<dbReference type="PANTHER" id="PTHR23065:SF7">
    <property type="entry name" value="NOSTRIN, ISOFORM H"/>
    <property type="match status" value="1"/>
</dbReference>
<feature type="compositionally biased region" description="Polar residues" evidence="4">
    <location>
        <begin position="190"/>
        <end position="204"/>
    </location>
</feature>
<proteinExistence type="predicted"/>
<dbReference type="Gene3D" id="1.20.1270.60">
    <property type="entry name" value="Arfaptin homology (AH) domain/BAR domain"/>
    <property type="match status" value="1"/>
</dbReference>
<dbReference type="InterPro" id="IPR027267">
    <property type="entry name" value="AH/BAR_dom_sf"/>
</dbReference>
<dbReference type="Proteomes" id="UP000054279">
    <property type="component" value="Unassembled WGS sequence"/>
</dbReference>
<dbReference type="GO" id="GO:0043226">
    <property type="term" value="C:organelle"/>
    <property type="evidence" value="ECO:0007669"/>
    <property type="project" value="UniProtKB-ARBA"/>
</dbReference>
<dbReference type="SUPFAM" id="SSF103657">
    <property type="entry name" value="BAR/IMD domain-like"/>
    <property type="match status" value="1"/>
</dbReference>
<dbReference type="GO" id="GO:0005737">
    <property type="term" value="C:cytoplasm"/>
    <property type="evidence" value="ECO:0007669"/>
    <property type="project" value="TreeGrafter"/>
</dbReference>
<dbReference type="Pfam" id="PF00611">
    <property type="entry name" value="FCH"/>
    <property type="match status" value="1"/>
</dbReference>
<dbReference type="OrthoDB" id="79452at2759"/>
<keyword evidence="3" id="KW-0597">Phosphoprotein</keyword>
<evidence type="ECO:0000256" key="1">
    <source>
        <dbReference type="ARBA" id="ARBA00004496"/>
    </source>
</evidence>
<dbReference type="HOGENOM" id="CLU_991024_0_0_1"/>
<dbReference type="GO" id="GO:0005886">
    <property type="term" value="C:plasma membrane"/>
    <property type="evidence" value="ECO:0007669"/>
    <property type="project" value="TreeGrafter"/>
</dbReference>
<sequence>MSSESQTGPLPYFDYQLRTLDESYIQYFQERIRIEEIYVDSLKRLQQKHRALDSYRDDRSDRVTSLRKAWRELADNNDRELQTRDAFLENMKVEVLAPLLSLKETQERTRKRIKEDLKLSTETHLEYAENMLPRLKRIYLKKCQDVEDYKTEKAISSNGFTDDMVLAKIPSGPQIGSPMPIRPLNRHSSVHQPNRARSPSTSTAFSDLAHQGKRQLNNVRNFLNNDGTKGAVLGKSESAARGVRAKREADEAEKDYRKAVHWLETLRLRRIKTLESGYHAS</sequence>
<dbReference type="InterPro" id="IPR001060">
    <property type="entry name" value="FCH_dom"/>
</dbReference>
<organism evidence="6 7">
    <name type="scientific">Sphaerobolus stellatus (strain SS14)</name>
    <dbReference type="NCBI Taxonomy" id="990650"/>
    <lineage>
        <taxon>Eukaryota</taxon>
        <taxon>Fungi</taxon>
        <taxon>Dikarya</taxon>
        <taxon>Basidiomycota</taxon>
        <taxon>Agaricomycotina</taxon>
        <taxon>Agaricomycetes</taxon>
        <taxon>Phallomycetidae</taxon>
        <taxon>Geastrales</taxon>
        <taxon>Sphaerobolaceae</taxon>
        <taxon>Sphaerobolus</taxon>
    </lineage>
</organism>
<feature type="domain" description="FCH" evidence="5">
    <location>
        <begin position="22"/>
        <end position="82"/>
    </location>
</feature>
<name>A0A0C9W283_SPHS4</name>
<reference evidence="6 7" key="1">
    <citation type="submission" date="2014-06" db="EMBL/GenBank/DDBJ databases">
        <title>Evolutionary Origins and Diversification of the Mycorrhizal Mutualists.</title>
        <authorList>
            <consortium name="DOE Joint Genome Institute"/>
            <consortium name="Mycorrhizal Genomics Consortium"/>
            <person name="Kohler A."/>
            <person name="Kuo A."/>
            <person name="Nagy L.G."/>
            <person name="Floudas D."/>
            <person name="Copeland A."/>
            <person name="Barry K.W."/>
            <person name="Cichocki N."/>
            <person name="Veneault-Fourrey C."/>
            <person name="LaButti K."/>
            <person name="Lindquist E.A."/>
            <person name="Lipzen A."/>
            <person name="Lundell T."/>
            <person name="Morin E."/>
            <person name="Murat C."/>
            <person name="Riley R."/>
            <person name="Ohm R."/>
            <person name="Sun H."/>
            <person name="Tunlid A."/>
            <person name="Henrissat B."/>
            <person name="Grigoriev I.V."/>
            <person name="Hibbett D.S."/>
            <person name="Martin F."/>
        </authorList>
    </citation>
    <scope>NUCLEOTIDE SEQUENCE [LARGE SCALE GENOMIC DNA]</scope>
    <source>
        <strain evidence="6 7">SS14</strain>
    </source>
</reference>
<evidence type="ECO:0000313" key="7">
    <source>
        <dbReference type="Proteomes" id="UP000054279"/>
    </source>
</evidence>
<evidence type="ECO:0000313" key="6">
    <source>
        <dbReference type="EMBL" id="KIJ45715.1"/>
    </source>
</evidence>
<keyword evidence="2" id="KW-0963">Cytoplasm</keyword>
<dbReference type="AlphaFoldDB" id="A0A0C9W283"/>
<evidence type="ECO:0000256" key="2">
    <source>
        <dbReference type="ARBA" id="ARBA00022490"/>
    </source>
</evidence>
<dbReference type="EMBL" id="KN837111">
    <property type="protein sequence ID" value="KIJ45715.1"/>
    <property type="molecule type" value="Genomic_DNA"/>
</dbReference>
<comment type="subcellular location">
    <subcellularLocation>
        <location evidence="1">Cytoplasm</location>
    </subcellularLocation>
</comment>
<protein>
    <recommendedName>
        <fullName evidence="5">FCH domain-containing protein</fullName>
    </recommendedName>
</protein>
<evidence type="ECO:0000256" key="3">
    <source>
        <dbReference type="ARBA" id="ARBA00022553"/>
    </source>
</evidence>
<feature type="region of interest" description="Disordered" evidence="4">
    <location>
        <begin position="185"/>
        <end position="204"/>
    </location>
</feature>
<accession>A0A0C9W283</accession>
<gene>
    <name evidence="6" type="ORF">M422DRAFT_251018</name>
</gene>
<evidence type="ECO:0000259" key="5">
    <source>
        <dbReference type="Pfam" id="PF00611"/>
    </source>
</evidence>
<keyword evidence="7" id="KW-1185">Reference proteome</keyword>
<dbReference type="PANTHER" id="PTHR23065">
    <property type="entry name" value="PROLINE-SERINE-THREONINE PHOSPHATASE INTERACTING PROTEIN 1"/>
    <property type="match status" value="1"/>
</dbReference>